<dbReference type="Gene3D" id="3.40.630.30">
    <property type="match status" value="1"/>
</dbReference>
<protein>
    <submittedName>
        <fullName evidence="2">GNAT family N-acetyltransferase</fullName>
    </submittedName>
</protein>
<organism evidence="2 3">
    <name type="scientific">Herbaspirillum aquaticum</name>
    <dbReference type="NCBI Taxonomy" id="568783"/>
    <lineage>
        <taxon>Bacteria</taxon>
        <taxon>Pseudomonadati</taxon>
        <taxon>Pseudomonadota</taxon>
        <taxon>Betaproteobacteria</taxon>
        <taxon>Burkholderiales</taxon>
        <taxon>Oxalobacteraceae</taxon>
        <taxon>Herbaspirillum</taxon>
    </lineage>
</organism>
<dbReference type="PROSITE" id="PS51186">
    <property type="entry name" value="GNAT"/>
    <property type="match status" value="1"/>
</dbReference>
<dbReference type="SUPFAM" id="SSF55729">
    <property type="entry name" value="Acyl-CoA N-acyltransferases (Nat)"/>
    <property type="match status" value="1"/>
</dbReference>
<keyword evidence="2" id="KW-0808">Transferase</keyword>
<evidence type="ECO:0000259" key="1">
    <source>
        <dbReference type="PROSITE" id="PS51186"/>
    </source>
</evidence>
<accession>A0A225SW53</accession>
<sequence length="137" mass="15476">MPIVYRTDLPLTADQFIDILSRTSLGPRRPLDDRECMEAMVTHASLTATAWDGELLVGVARCVTDFVYACYMSELAVDEQYQRRGIGKELIRAARSRLGPRCRLRLLAAPDATDYYSHIGFAHSPRCWELTPGNELK</sequence>
<dbReference type="EMBL" id="NJGV01000005">
    <property type="protein sequence ID" value="OWY35453.1"/>
    <property type="molecule type" value="Genomic_DNA"/>
</dbReference>
<dbReference type="Proteomes" id="UP000214747">
    <property type="component" value="Unassembled WGS sequence"/>
</dbReference>
<dbReference type="InterPro" id="IPR016181">
    <property type="entry name" value="Acyl_CoA_acyltransferase"/>
</dbReference>
<dbReference type="GO" id="GO:0016747">
    <property type="term" value="F:acyltransferase activity, transferring groups other than amino-acyl groups"/>
    <property type="evidence" value="ECO:0007669"/>
    <property type="project" value="InterPro"/>
</dbReference>
<proteinExistence type="predicted"/>
<dbReference type="RefSeq" id="WP_088754345.1">
    <property type="nucleotide sequence ID" value="NZ_NJGV01000005.1"/>
</dbReference>
<dbReference type="InterPro" id="IPR000182">
    <property type="entry name" value="GNAT_dom"/>
</dbReference>
<dbReference type="PANTHER" id="PTHR43233:SF1">
    <property type="entry name" value="FAMILY N-ACETYLTRANSFERASE, PUTATIVE (AFU_ORTHOLOGUE AFUA_6G03350)-RELATED"/>
    <property type="match status" value="1"/>
</dbReference>
<name>A0A225SW53_9BURK</name>
<gene>
    <name evidence="2" type="ORF">CEJ45_06430</name>
</gene>
<keyword evidence="3" id="KW-1185">Reference proteome</keyword>
<dbReference type="Pfam" id="PF13508">
    <property type="entry name" value="Acetyltransf_7"/>
    <property type="match status" value="1"/>
</dbReference>
<dbReference type="InterPro" id="IPR053144">
    <property type="entry name" value="Acetyltransferase_Butenolide"/>
</dbReference>
<evidence type="ECO:0000313" key="3">
    <source>
        <dbReference type="Proteomes" id="UP000214747"/>
    </source>
</evidence>
<dbReference type="AlphaFoldDB" id="A0A225SW53"/>
<dbReference type="PANTHER" id="PTHR43233">
    <property type="entry name" value="FAMILY N-ACETYLTRANSFERASE, PUTATIVE (AFU_ORTHOLOGUE AFUA_6G03350)-RELATED"/>
    <property type="match status" value="1"/>
</dbReference>
<comment type="caution">
    <text evidence="2">The sequence shown here is derived from an EMBL/GenBank/DDBJ whole genome shotgun (WGS) entry which is preliminary data.</text>
</comment>
<evidence type="ECO:0000313" key="2">
    <source>
        <dbReference type="EMBL" id="OWY35453.1"/>
    </source>
</evidence>
<feature type="domain" description="N-acetyltransferase" evidence="1">
    <location>
        <begin position="3"/>
        <end position="137"/>
    </location>
</feature>
<dbReference type="CDD" id="cd04301">
    <property type="entry name" value="NAT_SF"/>
    <property type="match status" value="1"/>
</dbReference>
<reference evidence="2 3" key="1">
    <citation type="journal article" date="2010" name="Int. J. Syst. Evol. Microbiol.">
        <title>Reclassification of Herbaspirillum putei as a later heterotypic synonym of Herbaspirillum huttiense, with the description of H. huttiense subsp. huttiense subsp. nov. and H. huttiense subsp. putei subsp. nov., comb. nov., and description of Herbaspirillum aquaticum sp. nov.</title>
        <authorList>
            <person name="Dobritsa A.P."/>
            <person name="Reddy M.C."/>
            <person name="Samadpour M."/>
        </authorList>
    </citation>
    <scope>NUCLEOTIDE SEQUENCE [LARGE SCALE GENOMIC DNA]</scope>
    <source>
        <strain evidence="2 3">IEH 4430</strain>
    </source>
</reference>